<sequence length="454" mass="50116">MKVSKLAFGVLAGLAMVSTAQAAQQESFEFHGYFRAGYLVSAANDFKRANFAGQKETLGRLGLEMDNDYKANLISNWDFDDGRNFKIHFGIGAKGAEAALTSSADGVDAGINDAFVEFNGVSPSGTFWAGRREYGKEGNYIFMTDFFYTDMSGMGIGLNGIEMGTSLVDIAYIASDRVDEDIDRWAESPAEVGNNETNLNNIMHALHLGSTFGDFKASALLKAMPDNWDREGREWAELGYDLTLTYSMYDFFGFGNGFSNIIVQGGQGLGAGNLLGGTITAYNAYAPGSLAQGQHNDWGDAGEATYLLTQLEEEDVSGRVLLWGAYKFDNGINLFPSLQGQYNYMAEGDNRLESDYNYWMSAMTRATMPVSQHFYMQGEIGYVYNNWGGESWTQSKLTVAPTFILPTSYGIAPEIRLLASYLPESWTNEEFDESQGKLVPSDDFILGFQVDVWW</sequence>
<dbReference type="InterPro" id="IPR050286">
    <property type="entry name" value="G_neg_Bact_CarbUptk_Porin"/>
</dbReference>
<keyword evidence="3" id="KW-0813">Transport</keyword>
<dbReference type="SUPFAM" id="SSF56935">
    <property type="entry name" value="Porins"/>
    <property type="match status" value="1"/>
</dbReference>
<evidence type="ECO:0000256" key="5">
    <source>
        <dbReference type="ARBA" id="ARBA00022692"/>
    </source>
</evidence>
<evidence type="ECO:0000256" key="4">
    <source>
        <dbReference type="ARBA" id="ARBA00022452"/>
    </source>
</evidence>
<evidence type="ECO:0000313" key="11">
    <source>
        <dbReference type="EMBL" id="MBM7035477.1"/>
    </source>
</evidence>
<dbReference type="Pfam" id="PF02264">
    <property type="entry name" value="LamB"/>
    <property type="match status" value="1"/>
</dbReference>
<reference evidence="11 12" key="1">
    <citation type="submission" date="2021-02" db="EMBL/GenBank/DDBJ databases">
        <authorList>
            <person name="Park J.-S."/>
        </authorList>
    </citation>
    <scope>NUCLEOTIDE SEQUENCE [LARGE SCALE GENOMIC DNA]</scope>
    <source>
        <strain evidence="11 12">188UL20-2</strain>
    </source>
</reference>
<dbReference type="RefSeq" id="WP_205157076.1">
    <property type="nucleotide sequence ID" value="NZ_JAFEUM010000001.1"/>
</dbReference>
<evidence type="ECO:0000256" key="9">
    <source>
        <dbReference type="ARBA" id="ARBA00023237"/>
    </source>
</evidence>
<keyword evidence="5" id="KW-0812">Transmembrane</keyword>
<comment type="similarity">
    <text evidence="2">Belongs to the porin LamB (TC 1.B.3) family.</text>
</comment>
<gene>
    <name evidence="11" type="ORF">JQC93_03575</name>
</gene>
<accession>A0ABS2HHB0</accession>
<proteinExistence type="inferred from homology"/>
<feature type="chain" id="PRO_5045954060" evidence="10">
    <location>
        <begin position="23"/>
        <end position="454"/>
    </location>
</feature>
<dbReference type="EMBL" id="JAFEUM010000001">
    <property type="protein sequence ID" value="MBM7035477.1"/>
    <property type="molecule type" value="Genomic_DNA"/>
</dbReference>
<evidence type="ECO:0000256" key="3">
    <source>
        <dbReference type="ARBA" id="ARBA00022448"/>
    </source>
</evidence>
<feature type="signal peptide" evidence="10">
    <location>
        <begin position="1"/>
        <end position="22"/>
    </location>
</feature>
<dbReference type="InterPro" id="IPR036998">
    <property type="entry name" value="Porin_LamB_sf"/>
</dbReference>
<keyword evidence="4" id="KW-1134">Transmembrane beta strand</keyword>
<protein>
    <submittedName>
        <fullName evidence="11">Carbohydrate porin</fullName>
    </submittedName>
</protein>
<evidence type="ECO:0000256" key="10">
    <source>
        <dbReference type="SAM" id="SignalP"/>
    </source>
</evidence>
<dbReference type="Proteomes" id="UP000809621">
    <property type="component" value="Unassembled WGS sequence"/>
</dbReference>
<dbReference type="InterPro" id="IPR003192">
    <property type="entry name" value="Porin_LamB"/>
</dbReference>
<keyword evidence="10" id="KW-0732">Signal</keyword>
<evidence type="ECO:0000256" key="2">
    <source>
        <dbReference type="ARBA" id="ARBA00007055"/>
    </source>
</evidence>
<keyword evidence="7" id="KW-0626">Porin</keyword>
<comment type="caution">
    <text evidence="11">The sequence shown here is derived from an EMBL/GenBank/DDBJ whole genome shotgun (WGS) entry which is preliminary data.</text>
</comment>
<keyword evidence="8" id="KW-0472">Membrane</keyword>
<evidence type="ECO:0000256" key="1">
    <source>
        <dbReference type="ARBA" id="ARBA00004571"/>
    </source>
</evidence>
<dbReference type="Gene3D" id="2.40.170.10">
    <property type="entry name" value="Porin, LamB type"/>
    <property type="match status" value="1"/>
</dbReference>
<dbReference type="PANTHER" id="PTHR38762">
    <property type="entry name" value="CRYPTIC OUTER MEMBRANE PORIN BGLH-RELATED"/>
    <property type="match status" value="1"/>
</dbReference>
<name>A0ABS2HHB0_9VIBR</name>
<dbReference type="PANTHER" id="PTHR38762:SF1">
    <property type="entry name" value="CRYPTIC OUTER MEMBRANE PORIN BGLH-RELATED"/>
    <property type="match status" value="1"/>
</dbReference>
<comment type="subcellular location">
    <subcellularLocation>
        <location evidence="1">Cell outer membrane</location>
        <topology evidence="1">Multi-pass membrane protein</topology>
    </subcellularLocation>
</comment>
<keyword evidence="12" id="KW-1185">Reference proteome</keyword>
<evidence type="ECO:0000256" key="6">
    <source>
        <dbReference type="ARBA" id="ARBA00023065"/>
    </source>
</evidence>
<evidence type="ECO:0000256" key="8">
    <source>
        <dbReference type="ARBA" id="ARBA00023136"/>
    </source>
</evidence>
<evidence type="ECO:0000256" key="7">
    <source>
        <dbReference type="ARBA" id="ARBA00023114"/>
    </source>
</evidence>
<evidence type="ECO:0000313" key="12">
    <source>
        <dbReference type="Proteomes" id="UP000809621"/>
    </source>
</evidence>
<keyword evidence="9" id="KW-0998">Cell outer membrane</keyword>
<keyword evidence="6" id="KW-0406">Ion transport</keyword>
<organism evidence="11 12">
    <name type="scientific">Vibrio ulleungensis</name>
    <dbReference type="NCBI Taxonomy" id="2807619"/>
    <lineage>
        <taxon>Bacteria</taxon>
        <taxon>Pseudomonadati</taxon>
        <taxon>Pseudomonadota</taxon>
        <taxon>Gammaproteobacteria</taxon>
        <taxon>Vibrionales</taxon>
        <taxon>Vibrionaceae</taxon>
        <taxon>Vibrio</taxon>
    </lineage>
</organism>